<keyword evidence="2" id="KW-1133">Transmembrane helix</keyword>
<feature type="domain" description="General stress protein 17M-like" evidence="3">
    <location>
        <begin position="19"/>
        <end position="103"/>
    </location>
</feature>
<feature type="compositionally biased region" description="Pro residues" evidence="1">
    <location>
        <begin position="240"/>
        <end position="251"/>
    </location>
</feature>
<dbReference type="Pfam" id="PF11181">
    <property type="entry name" value="YflT"/>
    <property type="match status" value="1"/>
</dbReference>
<feature type="transmembrane region" description="Helical" evidence="2">
    <location>
        <begin position="96"/>
        <end position="120"/>
    </location>
</feature>
<dbReference type="STRING" id="446469.Sked_27820"/>
<keyword evidence="2" id="KW-0812">Transmembrane</keyword>
<sequence>MPRQNSVAPKLPTLPQGDQIAVHSTYLDAQKAVEALSDKGFPVQQVTIVGTDLTMVERVTGRLTYPRVAVAGMASGAWFGLFVGLLLSMFSTEGSLYSIVAAIGIGAGFGLLFSVLSFSLTRGKRDFTSSSQIVARSYAVLCERETAGQASQILREANLLGRPAPVHAPYGQPQAYPAPGVHQAPQQQPPAYGQQSAAPGTAPVAPSAPATPPAPSPQHVTPTGEPRYGVRVVDGKPQVPGAPTPPAPQQPQTPTEG</sequence>
<organism evidence="4 5">
    <name type="scientific">Sanguibacter keddieii (strain ATCC 51767 / DSM 10542 / NCFB 3025 / ST-74)</name>
    <dbReference type="NCBI Taxonomy" id="446469"/>
    <lineage>
        <taxon>Bacteria</taxon>
        <taxon>Bacillati</taxon>
        <taxon>Actinomycetota</taxon>
        <taxon>Actinomycetes</taxon>
        <taxon>Micrococcales</taxon>
        <taxon>Sanguibacteraceae</taxon>
        <taxon>Sanguibacter</taxon>
    </lineage>
</organism>
<protein>
    <recommendedName>
        <fullName evidence="3">General stress protein 17M-like domain-containing protein</fullName>
    </recommendedName>
</protein>
<proteinExistence type="predicted"/>
<name>D1BAY3_SANKS</name>
<feature type="compositionally biased region" description="Low complexity" evidence="1">
    <location>
        <begin position="168"/>
        <end position="208"/>
    </location>
</feature>
<evidence type="ECO:0000256" key="2">
    <source>
        <dbReference type="SAM" id="Phobius"/>
    </source>
</evidence>
<reference evidence="4 5" key="1">
    <citation type="journal article" date="2009" name="Stand. Genomic Sci.">
        <title>Complete genome sequence of Sanguibacter keddieii type strain (ST-74).</title>
        <authorList>
            <person name="Ivanova N."/>
            <person name="Sikorski J."/>
            <person name="Sims D."/>
            <person name="Brettin T."/>
            <person name="Detter J.C."/>
            <person name="Han C."/>
            <person name="Lapidus A."/>
            <person name="Copeland A."/>
            <person name="Glavina Del Rio T."/>
            <person name="Nolan M."/>
            <person name="Chen F."/>
            <person name="Lucas S."/>
            <person name="Tice H."/>
            <person name="Cheng J.F."/>
            <person name="Bruce D."/>
            <person name="Goodwin L."/>
            <person name="Pitluck S."/>
            <person name="Pati A."/>
            <person name="Mavromatis K."/>
            <person name="Chen A."/>
            <person name="Palaniappan K."/>
            <person name="D'haeseleer P."/>
            <person name="Chain P."/>
            <person name="Bristow J."/>
            <person name="Eisen J.A."/>
            <person name="Markowitz V."/>
            <person name="Hugenholtz P."/>
            <person name="Goker M."/>
            <person name="Pukall R."/>
            <person name="Klenk H.P."/>
            <person name="Kyrpides N.C."/>
        </authorList>
    </citation>
    <scope>NUCLEOTIDE SEQUENCE [LARGE SCALE GENOMIC DNA]</scope>
    <source>
        <strain evidence="5">ATCC 51767 / DSM 10542 / NCFB 3025 / ST-74</strain>
    </source>
</reference>
<evidence type="ECO:0000259" key="3">
    <source>
        <dbReference type="Pfam" id="PF11181"/>
    </source>
</evidence>
<evidence type="ECO:0000313" key="4">
    <source>
        <dbReference type="EMBL" id="ACZ22684.1"/>
    </source>
</evidence>
<feature type="transmembrane region" description="Helical" evidence="2">
    <location>
        <begin position="68"/>
        <end position="90"/>
    </location>
</feature>
<gene>
    <name evidence="4" type="ordered locus">Sked_27820</name>
</gene>
<feature type="region of interest" description="Disordered" evidence="1">
    <location>
        <begin position="164"/>
        <end position="257"/>
    </location>
</feature>
<dbReference type="KEGG" id="ske:Sked_27820"/>
<keyword evidence="2" id="KW-0472">Membrane</keyword>
<evidence type="ECO:0000313" key="5">
    <source>
        <dbReference type="Proteomes" id="UP000000322"/>
    </source>
</evidence>
<dbReference type="InterPro" id="IPR025889">
    <property type="entry name" value="GSP17M-like_dom"/>
</dbReference>
<dbReference type="EMBL" id="CP001819">
    <property type="protein sequence ID" value="ACZ22684.1"/>
    <property type="molecule type" value="Genomic_DNA"/>
</dbReference>
<evidence type="ECO:0000256" key="1">
    <source>
        <dbReference type="SAM" id="MobiDB-lite"/>
    </source>
</evidence>
<keyword evidence="5" id="KW-1185">Reference proteome</keyword>
<dbReference type="Proteomes" id="UP000000322">
    <property type="component" value="Chromosome"/>
</dbReference>
<dbReference type="eggNOG" id="ENOG50306MY">
    <property type="taxonomic scope" value="Bacteria"/>
</dbReference>
<dbReference type="AlphaFoldDB" id="D1BAY3"/>
<accession>D1BAY3</accession>
<dbReference type="HOGENOM" id="CLU_070264_0_0_11"/>